<feature type="transmembrane region" description="Helical" evidence="1">
    <location>
        <begin position="58"/>
        <end position="77"/>
    </location>
</feature>
<evidence type="ECO:0000256" key="1">
    <source>
        <dbReference type="SAM" id="Phobius"/>
    </source>
</evidence>
<protein>
    <submittedName>
        <fullName evidence="2">DUF2244 domain-containing protein</fullName>
    </submittedName>
</protein>
<sequence>MQEASAYRLARVSDQAVAWHLRRNCSVTPRQLGGIYAGLCLMSLGIAIGFWWLGAKLVLGFAGLELLAVGAAFLAYARHAADGETVSLQGGRLVVEREYAGRREKVEFGCAHVRIAPLTSEQNLIEVMAHGQRLDIGRHVRPEWRPVLAGEMRRALDAAGSQPLR</sequence>
<dbReference type="InterPro" id="IPR019253">
    <property type="entry name" value="DUF2244_TM"/>
</dbReference>
<dbReference type="Pfam" id="PF10003">
    <property type="entry name" value="DUF2244"/>
    <property type="match status" value="1"/>
</dbReference>
<feature type="transmembrane region" description="Helical" evidence="1">
    <location>
        <begin position="32"/>
        <end position="52"/>
    </location>
</feature>
<keyword evidence="1" id="KW-1133">Transmembrane helix</keyword>
<dbReference type="RefSeq" id="WP_180551688.1">
    <property type="nucleotide sequence ID" value="NZ_JBHUEP010000006.1"/>
</dbReference>
<comment type="caution">
    <text evidence="2">The sequence shown here is derived from an EMBL/GenBank/DDBJ whole genome shotgun (WGS) entry which is preliminary data.</text>
</comment>
<keyword evidence="1" id="KW-0812">Transmembrane</keyword>
<dbReference type="AlphaFoldDB" id="A0A853ILX5"/>
<reference evidence="2 3" key="1">
    <citation type="submission" date="2020-07" db="EMBL/GenBank/DDBJ databases">
        <authorList>
            <person name="Maaloum M."/>
        </authorList>
    </citation>
    <scope>NUCLEOTIDE SEQUENCE [LARGE SCALE GENOMIC DNA]</scope>
    <source>
        <strain evidence="2 3">GCS-AN-3</strain>
    </source>
</reference>
<gene>
    <name evidence="2" type="ORF">H0I39_05000</name>
</gene>
<accession>A0A853ILX5</accession>
<evidence type="ECO:0000313" key="2">
    <source>
        <dbReference type="EMBL" id="NZA01282.1"/>
    </source>
</evidence>
<dbReference type="EMBL" id="JACCKX010000001">
    <property type="protein sequence ID" value="NZA01282.1"/>
    <property type="molecule type" value="Genomic_DNA"/>
</dbReference>
<keyword evidence="3" id="KW-1185">Reference proteome</keyword>
<organism evidence="2 3">
    <name type="scientific">Ottowia beijingensis</name>
    <dbReference type="NCBI Taxonomy" id="1207057"/>
    <lineage>
        <taxon>Bacteria</taxon>
        <taxon>Pseudomonadati</taxon>
        <taxon>Pseudomonadota</taxon>
        <taxon>Betaproteobacteria</taxon>
        <taxon>Burkholderiales</taxon>
        <taxon>Comamonadaceae</taxon>
        <taxon>Ottowia</taxon>
    </lineage>
</organism>
<keyword evidence="1" id="KW-0472">Membrane</keyword>
<dbReference type="Proteomes" id="UP000589716">
    <property type="component" value="Unassembled WGS sequence"/>
</dbReference>
<evidence type="ECO:0000313" key="3">
    <source>
        <dbReference type="Proteomes" id="UP000589716"/>
    </source>
</evidence>
<proteinExistence type="predicted"/>
<name>A0A853ILX5_9BURK</name>